<dbReference type="AlphaFoldDB" id="A0A9Q0TRS8"/>
<keyword evidence="1" id="KW-0732">Signal</keyword>
<dbReference type="EMBL" id="JAPFFM010000014">
    <property type="protein sequence ID" value="KAJ6716543.1"/>
    <property type="molecule type" value="Genomic_DNA"/>
</dbReference>
<dbReference type="Pfam" id="PF04450">
    <property type="entry name" value="BSP"/>
    <property type="match status" value="1"/>
</dbReference>
<reference evidence="2" key="2">
    <citation type="journal article" date="2023" name="Int. J. Mol. Sci.">
        <title>De Novo Assembly and Annotation of 11 Diverse Shrub Willow (Salix) Genomes Reveals Novel Gene Organization in Sex-Linked Regions.</title>
        <authorList>
            <person name="Hyden B."/>
            <person name="Feng K."/>
            <person name="Yates T.B."/>
            <person name="Jawdy S."/>
            <person name="Cereghino C."/>
            <person name="Smart L.B."/>
            <person name="Muchero W."/>
        </authorList>
    </citation>
    <scope>NUCLEOTIDE SEQUENCE</scope>
    <source>
        <tissue evidence="2">Shoot tip</tissue>
    </source>
</reference>
<protein>
    <recommendedName>
        <fullName evidence="4">Plant basic secretory protein (BSP) family protein</fullName>
    </recommendedName>
</protein>
<sequence>MACLSIFLAFLLTLSTLNAINAVEYTVTNQAPTTPGGIRFSNELGDDYTIKTMDQATNFFWTLFQQYTEADRKDVARVSLFLDEKLAPFAAYTSNNEIHVGGDYIQGITGDIKWDFNGVLYHEMAHIWQWDGSAGTKAPVGLIDGIADFMRLKADYAPPHWVKPGQGERWDKGYDVTARFLDYCNDLRDGFVVELNKKMRVTYSDNFFVELLGKPVDQLWMDYKAKFGN</sequence>
<dbReference type="PANTHER" id="PTHR33321">
    <property type="match status" value="1"/>
</dbReference>
<evidence type="ECO:0000313" key="2">
    <source>
        <dbReference type="EMBL" id="KAJ6716543.1"/>
    </source>
</evidence>
<evidence type="ECO:0000256" key="1">
    <source>
        <dbReference type="SAM" id="SignalP"/>
    </source>
</evidence>
<organism evidence="2 3">
    <name type="scientific">Salix koriyanagi</name>
    <dbReference type="NCBI Taxonomy" id="2511006"/>
    <lineage>
        <taxon>Eukaryota</taxon>
        <taxon>Viridiplantae</taxon>
        <taxon>Streptophyta</taxon>
        <taxon>Embryophyta</taxon>
        <taxon>Tracheophyta</taxon>
        <taxon>Spermatophyta</taxon>
        <taxon>Magnoliopsida</taxon>
        <taxon>eudicotyledons</taxon>
        <taxon>Gunneridae</taxon>
        <taxon>Pentapetalae</taxon>
        <taxon>rosids</taxon>
        <taxon>fabids</taxon>
        <taxon>Malpighiales</taxon>
        <taxon>Salicaceae</taxon>
        <taxon>Saliceae</taxon>
        <taxon>Salix</taxon>
    </lineage>
</organism>
<name>A0A9Q0TRS8_9ROSI</name>
<dbReference type="InterPro" id="IPR007541">
    <property type="entry name" value="Uncharacterised_BSP"/>
</dbReference>
<gene>
    <name evidence="2" type="ORF">OIU74_009140</name>
</gene>
<evidence type="ECO:0008006" key="4">
    <source>
        <dbReference type="Google" id="ProtNLM"/>
    </source>
</evidence>
<feature type="chain" id="PRO_5040357710" description="Plant basic secretory protein (BSP) family protein" evidence="1">
    <location>
        <begin position="23"/>
        <end position="229"/>
    </location>
</feature>
<evidence type="ECO:0000313" key="3">
    <source>
        <dbReference type="Proteomes" id="UP001151752"/>
    </source>
</evidence>
<proteinExistence type="predicted"/>
<dbReference type="PANTHER" id="PTHR33321:SF21">
    <property type="entry name" value="BASIC SECRETORY PROTEASE"/>
    <property type="match status" value="1"/>
</dbReference>
<dbReference type="Proteomes" id="UP001151752">
    <property type="component" value="Chromosome 9"/>
</dbReference>
<accession>A0A9Q0TRS8</accession>
<reference evidence="2" key="1">
    <citation type="submission" date="2022-11" db="EMBL/GenBank/DDBJ databases">
        <authorList>
            <person name="Hyden B.L."/>
            <person name="Feng K."/>
            <person name="Yates T."/>
            <person name="Jawdy S."/>
            <person name="Smart L.B."/>
            <person name="Muchero W."/>
        </authorList>
    </citation>
    <scope>NUCLEOTIDE SEQUENCE</scope>
    <source>
        <tissue evidence="2">Shoot tip</tissue>
    </source>
</reference>
<comment type="caution">
    <text evidence="2">The sequence shown here is derived from an EMBL/GenBank/DDBJ whole genome shotgun (WGS) entry which is preliminary data.</text>
</comment>
<feature type="signal peptide" evidence="1">
    <location>
        <begin position="1"/>
        <end position="22"/>
    </location>
</feature>
<keyword evidence="3" id="KW-1185">Reference proteome</keyword>